<keyword evidence="1" id="KW-1133">Transmembrane helix</keyword>
<feature type="transmembrane region" description="Helical" evidence="1">
    <location>
        <begin position="57"/>
        <end position="75"/>
    </location>
</feature>
<gene>
    <name evidence="3" type="ORF">A2797_01955</name>
</gene>
<accession>A0A1F4VFQ7</accession>
<keyword evidence="1" id="KW-0812">Transmembrane</keyword>
<evidence type="ECO:0000313" key="3">
    <source>
        <dbReference type="EMBL" id="OGC56106.1"/>
    </source>
</evidence>
<organism evidence="3 4">
    <name type="scientific">candidate division WWE3 bacterium RIFCSPHIGHO2_01_FULL_48_15</name>
    <dbReference type="NCBI Taxonomy" id="1802619"/>
    <lineage>
        <taxon>Bacteria</taxon>
        <taxon>Katanobacteria</taxon>
    </lineage>
</organism>
<dbReference type="AlphaFoldDB" id="A0A1F4VFQ7"/>
<feature type="domain" description="VWFA" evidence="2">
    <location>
        <begin position="90"/>
        <end position="293"/>
    </location>
</feature>
<dbReference type="InterPro" id="IPR036465">
    <property type="entry name" value="vWFA_dom_sf"/>
</dbReference>
<dbReference type="InterPro" id="IPR002035">
    <property type="entry name" value="VWF_A"/>
</dbReference>
<sequence length="331" mass="35744">MVSLKEPIFALASPLVFLAVVLFCLAIGAWKAKMLSRFGNRATLERFSKLSTARSRWISNLSLAAVLALAMIAAAEPNRDGKWISGNTLNAILVCDASISMKAEDYPGDIPRFRVGIAAMQALLEAFPDGEFGVVAFTDKAVSYGPSRDSQTLVALVAYVCDPSRPRDDGSSATAGLFAAINLAKENSIGTIIIFSDGGDPMAAGEPKTIVTLARQSNIRVVSIGFGDSRAVRVPARDPFTGELLGYYTHDGQPVFTRLEPASVKLIAEETTGEYRAFSPGNEAELVTLVKSRQWNDQPIREKGKESLVWVPLLAMLAVFFAWLLAKKAVR</sequence>
<evidence type="ECO:0000256" key="1">
    <source>
        <dbReference type="SAM" id="Phobius"/>
    </source>
</evidence>
<name>A0A1F4VFQ7_UNCKA</name>
<comment type="caution">
    <text evidence="3">The sequence shown here is derived from an EMBL/GenBank/DDBJ whole genome shotgun (WGS) entry which is preliminary data.</text>
</comment>
<dbReference type="Proteomes" id="UP000179005">
    <property type="component" value="Unassembled WGS sequence"/>
</dbReference>
<dbReference type="PROSITE" id="PS50234">
    <property type="entry name" value="VWFA"/>
    <property type="match status" value="1"/>
</dbReference>
<dbReference type="STRING" id="1802619.A2797_01955"/>
<reference evidence="3 4" key="1">
    <citation type="journal article" date="2016" name="Nat. Commun.">
        <title>Thousands of microbial genomes shed light on interconnected biogeochemical processes in an aquifer system.</title>
        <authorList>
            <person name="Anantharaman K."/>
            <person name="Brown C.T."/>
            <person name="Hug L.A."/>
            <person name="Sharon I."/>
            <person name="Castelle C.J."/>
            <person name="Probst A.J."/>
            <person name="Thomas B.C."/>
            <person name="Singh A."/>
            <person name="Wilkins M.J."/>
            <person name="Karaoz U."/>
            <person name="Brodie E.L."/>
            <person name="Williams K.H."/>
            <person name="Hubbard S.S."/>
            <person name="Banfield J.F."/>
        </authorList>
    </citation>
    <scope>NUCLEOTIDE SEQUENCE [LARGE SCALE GENOMIC DNA]</scope>
</reference>
<dbReference type="EMBL" id="MEVC01000003">
    <property type="protein sequence ID" value="OGC56106.1"/>
    <property type="molecule type" value="Genomic_DNA"/>
</dbReference>
<dbReference type="CDD" id="cd00198">
    <property type="entry name" value="vWFA"/>
    <property type="match status" value="1"/>
</dbReference>
<keyword evidence="1" id="KW-0472">Membrane</keyword>
<feature type="transmembrane region" description="Helical" evidence="1">
    <location>
        <begin position="7"/>
        <end position="30"/>
    </location>
</feature>
<feature type="transmembrane region" description="Helical" evidence="1">
    <location>
        <begin position="308"/>
        <end position="326"/>
    </location>
</feature>
<evidence type="ECO:0000259" key="2">
    <source>
        <dbReference type="PROSITE" id="PS50234"/>
    </source>
</evidence>
<protein>
    <recommendedName>
        <fullName evidence="2">VWFA domain-containing protein</fullName>
    </recommendedName>
</protein>
<dbReference type="SMART" id="SM00327">
    <property type="entry name" value="VWA"/>
    <property type="match status" value="1"/>
</dbReference>
<dbReference type="SUPFAM" id="SSF53300">
    <property type="entry name" value="vWA-like"/>
    <property type="match status" value="1"/>
</dbReference>
<dbReference type="Pfam" id="PF13519">
    <property type="entry name" value="VWA_2"/>
    <property type="match status" value="1"/>
</dbReference>
<proteinExistence type="predicted"/>
<dbReference type="Gene3D" id="3.40.50.410">
    <property type="entry name" value="von Willebrand factor, type A domain"/>
    <property type="match status" value="1"/>
</dbReference>
<evidence type="ECO:0000313" key="4">
    <source>
        <dbReference type="Proteomes" id="UP000179005"/>
    </source>
</evidence>